<evidence type="ECO:0000313" key="3">
    <source>
        <dbReference type="Proteomes" id="UP000176322"/>
    </source>
</evidence>
<keyword evidence="1" id="KW-0812">Transmembrane</keyword>
<evidence type="ECO:0000256" key="1">
    <source>
        <dbReference type="SAM" id="Phobius"/>
    </source>
</evidence>
<evidence type="ECO:0000313" key="2">
    <source>
        <dbReference type="EMBL" id="OGG41741.1"/>
    </source>
</evidence>
<feature type="transmembrane region" description="Helical" evidence="1">
    <location>
        <begin position="12"/>
        <end position="32"/>
    </location>
</feature>
<feature type="transmembrane region" description="Helical" evidence="1">
    <location>
        <begin position="38"/>
        <end position="60"/>
    </location>
</feature>
<proteinExistence type="predicted"/>
<dbReference type="AlphaFoldDB" id="A0A1F6BXV2"/>
<name>A0A1F6BXV2_9BACT</name>
<dbReference type="STRING" id="1798475.A2837_00805"/>
<keyword evidence="1" id="KW-1133">Transmembrane helix</keyword>
<dbReference type="Proteomes" id="UP000176322">
    <property type="component" value="Unassembled WGS sequence"/>
</dbReference>
<dbReference type="EMBL" id="MFKO01000002">
    <property type="protein sequence ID" value="OGG41741.1"/>
    <property type="molecule type" value="Genomic_DNA"/>
</dbReference>
<reference evidence="2 3" key="1">
    <citation type="journal article" date="2016" name="Nat. Commun.">
        <title>Thousands of microbial genomes shed light on interconnected biogeochemical processes in an aquifer system.</title>
        <authorList>
            <person name="Anantharaman K."/>
            <person name="Brown C.T."/>
            <person name="Hug L.A."/>
            <person name="Sharon I."/>
            <person name="Castelle C.J."/>
            <person name="Probst A.J."/>
            <person name="Thomas B.C."/>
            <person name="Singh A."/>
            <person name="Wilkins M.J."/>
            <person name="Karaoz U."/>
            <person name="Brodie E.L."/>
            <person name="Williams K.H."/>
            <person name="Hubbard S.S."/>
            <person name="Banfield J.F."/>
        </authorList>
    </citation>
    <scope>NUCLEOTIDE SEQUENCE [LARGE SCALE GENOMIC DNA]</scope>
</reference>
<organism evidence="2 3">
    <name type="scientific">Candidatus Kaiserbacteria bacterium RIFCSPHIGHO2_01_FULL_46_22</name>
    <dbReference type="NCBI Taxonomy" id="1798475"/>
    <lineage>
        <taxon>Bacteria</taxon>
        <taxon>Candidatus Kaiseribacteriota</taxon>
    </lineage>
</organism>
<comment type="caution">
    <text evidence="2">The sequence shown here is derived from an EMBL/GenBank/DDBJ whole genome shotgun (WGS) entry which is preliminary data.</text>
</comment>
<gene>
    <name evidence="2" type="ORF">A2837_00805</name>
</gene>
<protein>
    <submittedName>
        <fullName evidence="2">Uncharacterized protein</fullName>
    </submittedName>
</protein>
<sequence>MKYVSVKNPLTIIAIFAGIAEVSGTVVITHLNEKGQDIFVWFLALFPTLLVVLFFITLWFKHTVLYAPSDFSDEQNFMTVSNKGADNQHYEPKALTAPEVRGMFKNTQSYE</sequence>
<keyword evidence="1" id="KW-0472">Membrane</keyword>
<accession>A0A1F6BXV2</accession>